<sequence>MNRYQYFAVALLALFHSSDAQCQPSRTRISGTYKNGQGQICSGDLILSDNFKNLDQRLWNHELTVDGNGNGEFQQYVNDRSISFVNRGKLIIRPKVVGNVPLNNGYFNPVQSARMTTAGRFAFTYGILETRAKLPAGDWLWPAIWLLAQDRNYGGYPHSGEIDLMESRGNKNLYAWGKKIGTQEVSSTVHFGQTYSQVDLGFLAHNEPGFDEAFHVYKLIWTPDYIAFFVDGRETGRVTPTNGGFYELGRLSGNNPFAGATKMAPFDKDFYLLINVAVGGTGGYFPDKCVNPNGKPWKSSSPNAARDFWNGRWQWRPTWNEGTRQRALQVDYVKVWAL</sequence>
<dbReference type="AlphaFoldDB" id="A0ABD2N9T7"/>
<evidence type="ECO:0000256" key="1">
    <source>
        <dbReference type="ARBA" id="ARBA00006865"/>
    </source>
</evidence>
<dbReference type="PANTHER" id="PTHR10963">
    <property type="entry name" value="GLYCOSYL HYDROLASE-RELATED"/>
    <property type="match status" value="1"/>
</dbReference>
<evidence type="ECO:0000313" key="4">
    <source>
        <dbReference type="EMBL" id="KAL3274991.1"/>
    </source>
</evidence>
<evidence type="ECO:0000313" key="5">
    <source>
        <dbReference type="Proteomes" id="UP001516400"/>
    </source>
</evidence>
<feature type="chain" id="PRO_5044862809" description="GH16 domain-containing protein" evidence="2">
    <location>
        <begin position="21"/>
        <end position="338"/>
    </location>
</feature>
<organism evidence="4 5">
    <name type="scientific">Cryptolaemus montrouzieri</name>
    <dbReference type="NCBI Taxonomy" id="559131"/>
    <lineage>
        <taxon>Eukaryota</taxon>
        <taxon>Metazoa</taxon>
        <taxon>Ecdysozoa</taxon>
        <taxon>Arthropoda</taxon>
        <taxon>Hexapoda</taxon>
        <taxon>Insecta</taxon>
        <taxon>Pterygota</taxon>
        <taxon>Neoptera</taxon>
        <taxon>Endopterygota</taxon>
        <taxon>Coleoptera</taxon>
        <taxon>Polyphaga</taxon>
        <taxon>Cucujiformia</taxon>
        <taxon>Coccinelloidea</taxon>
        <taxon>Coccinellidae</taxon>
        <taxon>Scymninae</taxon>
        <taxon>Scymnini</taxon>
        <taxon>Cryptolaemus</taxon>
    </lineage>
</organism>
<dbReference type="PANTHER" id="PTHR10963:SF55">
    <property type="entry name" value="GLYCOSIDE HYDROLASE FAMILY 16 PROTEIN"/>
    <property type="match status" value="1"/>
</dbReference>
<evidence type="ECO:0000259" key="3">
    <source>
        <dbReference type="PROSITE" id="PS51762"/>
    </source>
</evidence>
<dbReference type="EMBL" id="JABFTP020000083">
    <property type="protein sequence ID" value="KAL3274991.1"/>
    <property type="molecule type" value="Genomic_DNA"/>
</dbReference>
<dbReference type="Gene3D" id="2.60.120.200">
    <property type="match status" value="1"/>
</dbReference>
<comment type="similarity">
    <text evidence="1">Belongs to the glycosyl hydrolase 16 family.</text>
</comment>
<dbReference type="Pfam" id="PF00722">
    <property type="entry name" value="Glyco_hydro_16"/>
    <property type="match status" value="1"/>
</dbReference>
<dbReference type="Proteomes" id="UP001516400">
    <property type="component" value="Unassembled WGS sequence"/>
</dbReference>
<protein>
    <recommendedName>
        <fullName evidence="3">GH16 domain-containing protein</fullName>
    </recommendedName>
</protein>
<dbReference type="InterPro" id="IPR013320">
    <property type="entry name" value="ConA-like_dom_sf"/>
</dbReference>
<feature type="signal peptide" evidence="2">
    <location>
        <begin position="1"/>
        <end position="20"/>
    </location>
</feature>
<keyword evidence="5" id="KW-1185">Reference proteome</keyword>
<feature type="domain" description="GH16" evidence="3">
    <location>
        <begin position="16"/>
        <end position="338"/>
    </location>
</feature>
<dbReference type="InterPro" id="IPR050546">
    <property type="entry name" value="Glycosyl_Hydrlase_16"/>
</dbReference>
<dbReference type="InterPro" id="IPR000757">
    <property type="entry name" value="Beta-glucanase-like"/>
</dbReference>
<accession>A0ABD2N9T7</accession>
<proteinExistence type="inferred from homology"/>
<keyword evidence="2" id="KW-0732">Signal</keyword>
<gene>
    <name evidence="4" type="ORF">HHI36_019765</name>
</gene>
<dbReference type="SUPFAM" id="SSF49899">
    <property type="entry name" value="Concanavalin A-like lectins/glucanases"/>
    <property type="match status" value="1"/>
</dbReference>
<reference evidence="4 5" key="1">
    <citation type="journal article" date="2021" name="BMC Biol.">
        <title>Horizontally acquired antibacterial genes associated with adaptive radiation of ladybird beetles.</title>
        <authorList>
            <person name="Li H.S."/>
            <person name="Tang X.F."/>
            <person name="Huang Y.H."/>
            <person name="Xu Z.Y."/>
            <person name="Chen M.L."/>
            <person name="Du X.Y."/>
            <person name="Qiu B.Y."/>
            <person name="Chen P.T."/>
            <person name="Zhang W."/>
            <person name="Slipinski A."/>
            <person name="Escalona H.E."/>
            <person name="Waterhouse R.M."/>
            <person name="Zwick A."/>
            <person name="Pang H."/>
        </authorList>
    </citation>
    <scope>NUCLEOTIDE SEQUENCE [LARGE SCALE GENOMIC DNA]</scope>
    <source>
        <strain evidence="4">SYSU2018</strain>
    </source>
</reference>
<comment type="caution">
    <text evidence="4">The sequence shown here is derived from an EMBL/GenBank/DDBJ whole genome shotgun (WGS) entry which is preliminary data.</text>
</comment>
<evidence type="ECO:0000256" key="2">
    <source>
        <dbReference type="SAM" id="SignalP"/>
    </source>
</evidence>
<name>A0ABD2N9T7_9CUCU</name>
<dbReference type="PROSITE" id="PS51762">
    <property type="entry name" value="GH16_2"/>
    <property type="match status" value="1"/>
</dbReference>